<dbReference type="OrthoDB" id="9795007at2"/>
<evidence type="ECO:0008006" key="3">
    <source>
        <dbReference type="Google" id="ProtNLM"/>
    </source>
</evidence>
<dbReference type="RefSeq" id="WP_129459515.1">
    <property type="nucleotide sequence ID" value="NZ_PPCV01000009.1"/>
</dbReference>
<dbReference type="PANTHER" id="PTHR43611">
    <property type="entry name" value="ALPHA-D-GLUCOSE 1-PHOSPHATE PHOSPHATASE"/>
    <property type="match status" value="1"/>
</dbReference>
<dbReference type="SUPFAM" id="SSF56784">
    <property type="entry name" value="HAD-like"/>
    <property type="match status" value="1"/>
</dbReference>
<dbReference type="Pfam" id="PF00702">
    <property type="entry name" value="Hydrolase"/>
    <property type="match status" value="1"/>
</dbReference>
<dbReference type="InterPro" id="IPR006439">
    <property type="entry name" value="HAD-SF_hydro_IA"/>
</dbReference>
<sequence length="201" mass="21763">MIRTVVFDFGKVLASGEGVIEEAAALLGVPEQDYARVYWAGRTAYDAGCSDAEYWTPVLAALGKPTTPEMIDRLARLDARLWAVMRPTARELLRDVRAAGRTVAVLSNAPFSVDLAFADADYAPDADLWFVSASMGIVKPNPAIYTRVEEGTETAAGEIAFIDDSALNVSAALRAGWTAHLWSSDADSRAWLTQIGVLPRR</sequence>
<comment type="caution">
    <text evidence="1">The sequence shown here is derived from an EMBL/GenBank/DDBJ whole genome shotgun (WGS) entry which is preliminary data.</text>
</comment>
<evidence type="ECO:0000313" key="2">
    <source>
        <dbReference type="Proteomes" id="UP000290624"/>
    </source>
</evidence>
<evidence type="ECO:0000313" key="1">
    <source>
        <dbReference type="EMBL" id="RXW31422.1"/>
    </source>
</evidence>
<protein>
    <recommendedName>
        <fullName evidence="3">HAD family phosphatase</fullName>
    </recommendedName>
</protein>
<dbReference type="PRINTS" id="PR00413">
    <property type="entry name" value="HADHALOGNASE"/>
</dbReference>
<gene>
    <name evidence="1" type="ORF">C1706_12205</name>
</gene>
<name>A0A4Q2EFV6_9ACTN</name>
<dbReference type="PANTHER" id="PTHR43611:SF3">
    <property type="entry name" value="FLAVIN MONONUCLEOTIDE HYDROLASE 1, CHLOROPLATIC"/>
    <property type="match status" value="1"/>
</dbReference>
<dbReference type="Gene3D" id="3.40.50.1000">
    <property type="entry name" value="HAD superfamily/HAD-like"/>
    <property type="match status" value="1"/>
</dbReference>
<dbReference type="SFLD" id="SFLDG01129">
    <property type="entry name" value="C1.5:_HAD__Beta-PGM__Phosphata"/>
    <property type="match status" value="1"/>
</dbReference>
<dbReference type="SFLD" id="SFLDS00003">
    <property type="entry name" value="Haloacid_Dehalogenase"/>
    <property type="match status" value="1"/>
</dbReference>
<proteinExistence type="predicted"/>
<dbReference type="Proteomes" id="UP000290624">
    <property type="component" value="Unassembled WGS sequence"/>
</dbReference>
<keyword evidence="2" id="KW-1185">Reference proteome</keyword>
<dbReference type="AlphaFoldDB" id="A0A4Q2EFV6"/>
<dbReference type="InterPro" id="IPR023214">
    <property type="entry name" value="HAD_sf"/>
</dbReference>
<dbReference type="InterPro" id="IPR036412">
    <property type="entry name" value="HAD-like_sf"/>
</dbReference>
<organism evidence="1 2">
    <name type="scientific">Propioniciclava flava</name>
    <dbReference type="NCBI Taxonomy" id="2072026"/>
    <lineage>
        <taxon>Bacteria</taxon>
        <taxon>Bacillati</taxon>
        <taxon>Actinomycetota</taxon>
        <taxon>Actinomycetes</taxon>
        <taxon>Propionibacteriales</taxon>
        <taxon>Propionibacteriaceae</taxon>
        <taxon>Propioniciclava</taxon>
    </lineage>
</organism>
<reference evidence="1 2" key="1">
    <citation type="submission" date="2018-01" db="EMBL/GenBank/DDBJ databases">
        <title>Lactibacter flavus gen. nov., sp. nov., a novel bacterium of the family Propionibacteriaceae isolated from raw milk and dairy products.</title>
        <authorList>
            <person name="Wenning M."/>
            <person name="Breitenwieser F."/>
            <person name="Huptas C."/>
            <person name="von Neubeck M."/>
            <person name="Busse H.-J."/>
            <person name="Scherer S."/>
        </authorList>
    </citation>
    <scope>NUCLEOTIDE SEQUENCE [LARGE SCALE GENOMIC DNA]</scope>
    <source>
        <strain evidence="1 2">VG341</strain>
    </source>
</reference>
<accession>A0A4Q2EFV6</accession>
<dbReference type="EMBL" id="PPCV01000009">
    <property type="protein sequence ID" value="RXW31422.1"/>
    <property type="molecule type" value="Genomic_DNA"/>
</dbReference>
<dbReference type="NCBIfam" id="TIGR01509">
    <property type="entry name" value="HAD-SF-IA-v3"/>
    <property type="match status" value="1"/>
</dbReference>